<accession>D4DR13</accession>
<dbReference type="AlphaFoldDB" id="D4DR13"/>
<protein>
    <submittedName>
        <fullName evidence="1">Uncharacterized protein</fullName>
    </submittedName>
</protein>
<dbReference type="EMBL" id="ADBF01000042">
    <property type="protein sequence ID" value="EFE49761.1"/>
    <property type="molecule type" value="Genomic_DNA"/>
</dbReference>
<evidence type="ECO:0000313" key="2">
    <source>
        <dbReference type="Proteomes" id="UP000005536"/>
    </source>
</evidence>
<gene>
    <name evidence="1" type="ORF">NEIELOOT_01506</name>
</gene>
<proteinExistence type="predicted"/>
<name>D4DR13_NEIEG</name>
<evidence type="ECO:0000313" key="1">
    <source>
        <dbReference type="EMBL" id="EFE49761.1"/>
    </source>
</evidence>
<reference evidence="1 2" key="1">
    <citation type="submission" date="2010-02" db="EMBL/GenBank/DDBJ databases">
        <authorList>
            <person name="Weinstock G."/>
            <person name="Sodergren E."/>
            <person name="Clifton S."/>
            <person name="Fulton L."/>
            <person name="Fulton B."/>
            <person name="Courtney L."/>
            <person name="Fronick C."/>
            <person name="Harrison M."/>
            <person name="Strong C."/>
            <person name="Farmer C."/>
            <person name="Delahaunty K."/>
            <person name="Markovic C."/>
            <person name="Hall O."/>
            <person name="Minx P."/>
            <person name="Tomlinson C."/>
            <person name="Mitreva M."/>
            <person name="Nelson J."/>
            <person name="Hou S."/>
            <person name="Wollam A."/>
            <person name="Pepin K.H."/>
            <person name="Johnson M."/>
            <person name="Bhonagiri V."/>
            <person name="Zhang X."/>
            <person name="Suruliraj S."/>
            <person name="Warren W."/>
            <person name="Chinwalla A."/>
            <person name="Mardis E.R."/>
            <person name="Wilson R.K."/>
        </authorList>
    </citation>
    <scope>NUCLEOTIDE SEQUENCE [LARGE SCALE GENOMIC DNA]</scope>
    <source>
        <strain evidence="1 2">ATCC 29315</strain>
    </source>
</reference>
<comment type="caution">
    <text evidence="1">The sequence shown here is derived from an EMBL/GenBank/DDBJ whole genome shotgun (WGS) entry which is preliminary data.</text>
</comment>
<organism evidence="1 2">
    <name type="scientific">Neisseria elongata subsp. glycolytica ATCC 29315</name>
    <dbReference type="NCBI Taxonomy" id="546263"/>
    <lineage>
        <taxon>Bacteria</taxon>
        <taxon>Pseudomonadati</taxon>
        <taxon>Pseudomonadota</taxon>
        <taxon>Betaproteobacteria</taxon>
        <taxon>Neisseriales</taxon>
        <taxon>Neisseriaceae</taxon>
        <taxon>Neisseria</taxon>
    </lineage>
</organism>
<dbReference type="Proteomes" id="UP000005536">
    <property type="component" value="Unassembled WGS sequence"/>
</dbReference>
<sequence>MYCFFRRPVSSNFAIFHPAEGHCSIQNQLIILVCQCRHSTKPDSAG</sequence>